<dbReference type="Gene3D" id="6.20.320.10">
    <property type="match status" value="1"/>
</dbReference>
<organism evidence="3 4">
    <name type="scientific">Tulasnella calospora MUT 4182</name>
    <dbReference type="NCBI Taxonomy" id="1051891"/>
    <lineage>
        <taxon>Eukaryota</taxon>
        <taxon>Fungi</taxon>
        <taxon>Dikarya</taxon>
        <taxon>Basidiomycota</taxon>
        <taxon>Agaricomycotina</taxon>
        <taxon>Agaricomycetes</taxon>
        <taxon>Cantharellales</taxon>
        <taxon>Tulasnellaceae</taxon>
        <taxon>Tulasnella</taxon>
    </lineage>
</organism>
<dbReference type="GO" id="GO:0003950">
    <property type="term" value="F:NAD+ poly-ADP-ribosyltransferase activity"/>
    <property type="evidence" value="ECO:0007669"/>
    <property type="project" value="UniProtKB-UniRule"/>
</dbReference>
<keyword evidence="4" id="KW-1185">Reference proteome</keyword>
<name>A0A0C3L635_9AGAM</name>
<dbReference type="Gene3D" id="3.90.228.10">
    <property type="match status" value="1"/>
</dbReference>
<dbReference type="GO" id="GO:0005634">
    <property type="term" value="C:nucleus"/>
    <property type="evidence" value="ECO:0007669"/>
    <property type="project" value="TreeGrafter"/>
</dbReference>
<dbReference type="PANTHER" id="PTHR45740:SF2">
    <property type="entry name" value="POLY [ADP-RIBOSE] POLYMERASE"/>
    <property type="match status" value="1"/>
</dbReference>
<dbReference type="Pfam" id="PF00644">
    <property type="entry name" value="PARP"/>
    <property type="match status" value="1"/>
</dbReference>
<dbReference type="SUPFAM" id="SSF56399">
    <property type="entry name" value="ADP-ribosylation"/>
    <property type="match status" value="1"/>
</dbReference>
<dbReference type="InterPro" id="IPR012317">
    <property type="entry name" value="Poly(ADP-ribose)pol_cat_dom"/>
</dbReference>
<reference evidence="4" key="2">
    <citation type="submission" date="2015-01" db="EMBL/GenBank/DDBJ databases">
        <title>Evolutionary Origins and Diversification of the Mycorrhizal Mutualists.</title>
        <authorList>
            <consortium name="DOE Joint Genome Institute"/>
            <consortium name="Mycorrhizal Genomics Consortium"/>
            <person name="Kohler A."/>
            <person name="Kuo A."/>
            <person name="Nagy L.G."/>
            <person name="Floudas D."/>
            <person name="Copeland A."/>
            <person name="Barry K.W."/>
            <person name="Cichocki N."/>
            <person name="Veneault-Fourrey C."/>
            <person name="LaButti K."/>
            <person name="Lindquist E.A."/>
            <person name="Lipzen A."/>
            <person name="Lundell T."/>
            <person name="Morin E."/>
            <person name="Murat C."/>
            <person name="Riley R."/>
            <person name="Ohm R."/>
            <person name="Sun H."/>
            <person name="Tunlid A."/>
            <person name="Henrissat B."/>
            <person name="Grigoriev I.V."/>
            <person name="Hibbett D.S."/>
            <person name="Martin F."/>
        </authorList>
    </citation>
    <scope>NUCLEOTIDE SEQUENCE [LARGE SCALE GENOMIC DNA]</scope>
    <source>
        <strain evidence="4">MUT 4182</strain>
    </source>
</reference>
<dbReference type="AlphaFoldDB" id="A0A0C3L635"/>
<evidence type="ECO:0000259" key="2">
    <source>
        <dbReference type="PROSITE" id="PS51059"/>
    </source>
</evidence>
<reference evidence="3 4" key="1">
    <citation type="submission" date="2014-04" db="EMBL/GenBank/DDBJ databases">
        <authorList>
            <consortium name="DOE Joint Genome Institute"/>
            <person name="Kuo A."/>
            <person name="Girlanda M."/>
            <person name="Perotto S."/>
            <person name="Kohler A."/>
            <person name="Nagy L.G."/>
            <person name="Floudas D."/>
            <person name="Copeland A."/>
            <person name="Barry K.W."/>
            <person name="Cichocki N."/>
            <person name="Veneault-Fourrey C."/>
            <person name="LaButti K."/>
            <person name="Lindquist E.A."/>
            <person name="Lipzen A."/>
            <person name="Lundell T."/>
            <person name="Morin E."/>
            <person name="Murat C."/>
            <person name="Sun H."/>
            <person name="Tunlid A."/>
            <person name="Henrissat B."/>
            <person name="Grigoriev I.V."/>
            <person name="Hibbett D.S."/>
            <person name="Martin F."/>
            <person name="Nordberg H.P."/>
            <person name="Cantor M.N."/>
            <person name="Hua S.X."/>
        </authorList>
    </citation>
    <scope>NUCLEOTIDE SEQUENCE [LARGE SCALE GENOMIC DNA]</scope>
    <source>
        <strain evidence="3 4">MUT 4182</strain>
    </source>
</reference>
<keyword evidence="1" id="KW-0328">Glycosyltransferase</keyword>
<evidence type="ECO:0000256" key="1">
    <source>
        <dbReference type="RuleBase" id="RU362114"/>
    </source>
</evidence>
<dbReference type="HOGENOM" id="CLU_2374324_0_0_1"/>
<dbReference type="OrthoDB" id="9514740at2759"/>
<dbReference type="Proteomes" id="UP000054248">
    <property type="component" value="Unassembled WGS sequence"/>
</dbReference>
<feature type="domain" description="PARP catalytic" evidence="2">
    <location>
        <begin position="1"/>
        <end position="95"/>
    </location>
</feature>
<evidence type="ECO:0000313" key="4">
    <source>
        <dbReference type="Proteomes" id="UP000054248"/>
    </source>
</evidence>
<dbReference type="GO" id="GO:1990404">
    <property type="term" value="F:NAD+-protein mono-ADP-ribosyltransferase activity"/>
    <property type="evidence" value="ECO:0007669"/>
    <property type="project" value="TreeGrafter"/>
</dbReference>
<dbReference type="EC" id="2.4.2.-" evidence="1"/>
<dbReference type="InterPro" id="IPR051712">
    <property type="entry name" value="ARTD-AVP"/>
</dbReference>
<evidence type="ECO:0000313" key="3">
    <source>
        <dbReference type="EMBL" id="KIO16997.1"/>
    </source>
</evidence>
<protein>
    <recommendedName>
        <fullName evidence="1">Poly [ADP-ribose] polymerase</fullName>
        <shortName evidence="1">PARP</shortName>
        <ecNumber evidence="1">2.4.2.-</ecNumber>
    </recommendedName>
</protein>
<accession>A0A0C3L635</accession>
<dbReference type="STRING" id="1051891.A0A0C3L635"/>
<keyword evidence="1" id="KW-0808">Transferase</keyword>
<dbReference type="PROSITE" id="PS51059">
    <property type="entry name" value="PARP_CATALYTIC"/>
    <property type="match status" value="1"/>
</dbReference>
<proteinExistence type="predicted"/>
<gene>
    <name evidence="3" type="ORF">M407DRAFT_85388</name>
</gene>
<dbReference type="EMBL" id="KN823447">
    <property type="protein sequence ID" value="KIO16997.1"/>
    <property type="molecule type" value="Genomic_DNA"/>
</dbReference>
<sequence length="95" mass="10523">MRCSLRFGAGIYASSVSSKADDYSTNVRQSSYKAMLLTTVVVGRGYKLTRDKKSLTCPPDGYHSVLGEAGDTLNYDEVVVYDDDAIRPSWLVVYQ</sequence>
<dbReference type="PANTHER" id="PTHR45740">
    <property type="entry name" value="POLY [ADP-RIBOSE] POLYMERASE"/>
    <property type="match status" value="1"/>
</dbReference>
<keyword evidence="1" id="KW-0520">NAD</keyword>